<keyword evidence="2" id="KW-1185">Reference proteome</keyword>
<reference evidence="1 2" key="1">
    <citation type="submission" date="2016-03" db="EMBL/GenBank/DDBJ databases">
        <authorList>
            <person name="Montgomery M.T."/>
            <person name="Guerrero C.A."/>
            <person name="Mavrich T.N."/>
            <person name="Pope W.H."/>
            <person name="Garlena R.A."/>
            <person name="Russell D.A."/>
            <person name="Jacobs-Sera D."/>
            <person name="Hendrix R.W."/>
            <person name="Hatfull G.F."/>
        </authorList>
    </citation>
    <scope>NUCLEOTIDE SEQUENCE [LARGE SCALE GENOMIC DNA]</scope>
</reference>
<proteinExistence type="predicted"/>
<dbReference type="EMBL" id="KU998234">
    <property type="protein sequence ID" value="ANA85349.1"/>
    <property type="molecule type" value="Genomic_DNA"/>
</dbReference>
<accession>A0A166Y2E1</accession>
<organism evidence="1 2">
    <name type="scientific">Gordonia phage Wizard</name>
    <dbReference type="NCBI Taxonomy" id="1838083"/>
    <lineage>
        <taxon>Viruses</taxon>
        <taxon>Duplodnaviria</taxon>
        <taxon>Heunggongvirae</taxon>
        <taxon>Uroviricota</taxon>
        <taxon>Caudoviricetes</taxon>
        <taxon>Stackebrandtviridae</taxon>
        <taxon>Frickvirinae</taxon>
        <taxon>Wizardvirus</taxon>
        <taxon>Wizardvirus wizard</taxon>
    </lineage>
</organism>
<dbReference type="GeneID" id="28800298"/>
<name>A0A166Y2E1_9CAUD</name>
<evidence type="ECO:0000313" key="2">
    <source>
        <dbReference type="Proteomes" id="UP000204215"/>
    </source>
</evidence>
<gene>
    <name evidence="1" type="primary">43</name>
    <name evidence="1" type="ORF">WIZARD_43</name>
</gene>
<sequence>MGDVRRLVTVCGIGEVPGQDLLGQLRRALPEFEHVLVEWSASYGFVNPRRDPFGPAFTRSMADGIARTRAALDGGLAVAAGFSGGAAVLGHVAQAGHPNLVAAGLVSDPFHPDGGIAGHRLIPTTVPVRWETNPRDVICACPDDSPLVEFAKVSAAFSLGDPAGWGLDVLTKLRAGRLHGAFRSWNVFAELARYNRAITGAAGYLGVDPATLRRVPSEHTVYNWKRPYRGRTYLEELAVWLRAQAEREAAR</sequence>
<dbReference type="Proteomes" id="UP000204215">
    <property type="component" value="Segment"/>
</dbReference>
<evidence type="ECO:0000313" key="1">
    <source>
        <dbReference type="EMBL" id="ANA85349.1"/>
    </source>
</evidence>
<protein>
    <submittedName>
        <fullName evidence="1">Lysin B</fullName>
    </submittedName>
</protein>
<dbReference type="InterPro" id="IPR029058">
    <property type="entry name" value="AB_hydrolase_fold"/>
</dbReference>
<dbReference type="RefSeq" id="YP_009274082.1">
    <property type="nucleotide sequence ID" value="NC_030913.1"/>
</dbReference>
<dbReference type="Gene3D" id="3.40.50.1820">
    <property type="entry name" value="alpha/beta hydrolase"/>
    <property type="match status" value="1"/>
</dbReference>
<dbReference type="KEGG" id="vg:28800298"/>
<dbReference type="SUPFAM" id="SSF53474">
    <property type="entry name" value="alpha/beta-Hydrolases"/>
    <property type="match status" value="1"/>
</dbReference>
<dbReference type="OrthoDB" id="7052at10239"/>